<evidence type="ECO:0000313" key="2">
    <source>
        <dbReference type="Proteomes" id="UP000078492"/>
    </source>
</evidence>
<dbReference type="Proteomes" id="UP000078492">
    <property type="component" value="Unassembled WGS sequence"/>
</dbReference>
<evidence type="ECO:0000313" key="1">
    <source>
        <dbReference type="EMBL" id="KYN17425.1"/>
    </source>
</evidence>
<gene>
    <name evidence="1" type="ORF">ALC57_10297</name>
</gene>
<accession>A0A151J4D9</accession>
<dbReference type="EMBL" id="KQ980159">
    <property type="protein sequence ID" value="KYN17425.1"/>
    <property type="molecule type" value="Genomic_DNA"/>
</dbReference>
<dbReference type="AlphaFoldDB" id="A0A151J4D9"/>
<reference evidence="1 2" key="1">
    <citation type="submission" date="2015-09" db="EMBL/GenBank/DDBJ databases">
        <title>Trachymyrmex cornetzi WGS genome.</title>
        <authorList>
            <person name="Nygaard S."/>
            <person name="Hu H."/>
            <person name="Boomsma J."/>
            <person name="Zhang G."/>
        </authorList>
    </citation>
    <scope>NUCLEOTIDE SEQUENCE [LARGE SCALE GENOMIC DNA]</scope>
    <source>
        <strain evidence="1">Tcor2-1</strain>
        <tissue evidence="1">Whole body</tissue>
    </source>
</reference>
<sequence>MRACVCVCVLQGEGARGVRAYNLYRDKFTSQPVPGVGPSQFGGGPPYFLCPVVTSKGYPVLSRIN</sequence>
<keyword evidence="2" id="KW-1185">Reference proteome</keyword>
<organism evidence="1 2">
    <name type="scientific">Trachymyrmex cornetzi</name>
    <dbReference type="NCBI Taxonomy" id="471704"/>
    <lineage>
        <taxon>Eukaryota</taxon>
        <taxon>Metazoa</taxon>
        <taxon>Ecdysozoa</taxon>
        <taxon>Arthropoda</taxon>
        <taxon>Hexapoda</taxon>
        <taxon>Insecta</taxon>
        <taxon>Pterygota</taxon>
        <taxon>Neoptera</taxon>
        <taxon>Endopterygota</taxon>
        <taxon>Hymenoptera</taxon>
        <taxon>Apocrita</taxon>
        <taxon>Aculeata</taxon>
        <taxon>Formicoidea</taxon>
        <taxon>Formicidae</taxon>
        <taxon>Myrmicinae</taxon>
        <taxon>Trachymyrmex</taxon>
    </lineage>
</organism>
<proteinExistence type="predicted"/>
<name>A0A151J4D9_9HYME</name>
<protein>
    <submittedName>
        <fullName evidence="1">Uncharacterized protein</fullName>
    </submittedName>
</protein>